<keyword evidence="4" id="KW-0597">Phosphoprotein</keyword>
<keyword evidence="10" id="KW-0175">Coiled coil</keyword>
<evidence type="ECO:0000256" key="4">
    <source>
        <dbReference type="ARBA" id="ARBA00022553"/>
    </source>
</evidence>
<evidence type="ECO:0000313" key="14">
    <source>
        <dbReference type="EMBL" id="MBA9079023.1"/>
    </source>
</evidence>
<dbReference type="CDD" id="cd00082">
    <property type="entry name" value="HisKA"/>
    <property type="match status" value="1"/>
</dbReference>
<dbReference type="InterPro" id="IPR003661">
    <property type="entry name" value="HisK_dim/P_dom"/>
</dbReference>
<dbReference type="GO" id="GO:0016020">
    <property type="term" value="C:membrane"/>
    <property type="evidence" value="ECO:0007669"/>
    <property type="project" value="UniProtKB-SubCell"/>
</dbReference>
<evidence type="ECO:0000256" key="11">
    <source>
        <dbReference type="SAM" id="Phobius"/>
    </source>
</evidence>
<keyword evidence="11" id="KW-1133">Transmembrane helix</keyword>
<dbReference type="GO" id="GO:0000155">
    <property type="term" value="F:phosphorelay sensor kinase activity"/>
    <property type="evidence" value="ECO:0007669"/>
    <property type="project" value="InterPro"/>
</dbReference>
<dbReference type="Gene3D" id="1.10.287.130">
    <property type="match status" value="1"/>
</dbReference>
<evidence type="ECO:0000313" key="15">
    <source>
        <dbReference type="Proteomes" id="UP000563094"/>
    </source>
</evidence>
<dbReference type="Gene3D" id="3.30.565.10">
    <property type="entry name" value="Histidine kinase-like ATPase, C-terminal domain"/>
    <property type="match status" value="1"/>
</dbReference>
<organism evidence="14 15">
    <name type="scientific">Rufibacter quisquiliarum</name>
    <dbReference type="NCBI Taxonomy" id="1549639"/>
    <lineage>
        <taxon>Bacteria</taxon>
        <taxon>Pseudomonadati</taxon>
        <taxon>Bacteroidota</taxon>
        <taxon>Cytophagia</taxon>
        <taxon>Cytophagales</taxon>
        <taxon>Hymenobacteraceae</taxon>
        <taxon>Rufibacter</taxon>
    </lineage>
</organism>
<evidence type="ECO:0000256" key="9">
    <source>
        <dbReference type="ARBA" id="ARBA00023012"/>
    </source>
</evidence>
<dbReference type="EMBL" id="JACJIQ010000017">
    <property type="protein sequence ID" value="MBA9079023.1"/>
    <property type="molecule type" value="Genomic_DNA"/>
</dbReference>
<dbReference type="PANTHER" id="PTHR43065:SF46">
    <property type="entry name" value="C4-DICARBOXYLATE TRANSPORT SENSOR PROTEIN DCTB"/>
    <property type="match status" value="1"/>
</dbReference>
<evidence type="ECO:0000256" key="8">
    <source>
        <dbReference type="ARBA" id="ARBA00022840"/>
    </source>
</evidence>
<comment type="catalytic activity">
    <reaction evidence="1">
        <text>ATP + protein L-histidine = ADP + protein N-phospho-L-histidine.</text>
        <dbReference type="EC" id="2.7.13.3"/>
    </reaction>
</comment>
<dbReference type="GO" id="GO:0005524">
    <property type="term" value="F:ATP binding"/>
    <property type="evidence" value="ECO:0007669"/>
    <property type="project" value="UniProtKB-KW"/>
</dbReference>
<evidence type="ECO:0000259" key="13">
    <source>
        <dbReference type="PROSITE" id="PS50885"/>
    </source>
</evidence>
<keyword evidence="5" id="KW-0808">Transferase</keyword>
<feature type="domain" description="Histidine kinase" evidence="12">
    <location>
        <begin position="1018"/>
        <end position="1230"/>
    </location>
</feature>
<feature type="transmembrane region" description="Helical" evidence="11">
    <location>
        <begin position="278"/>
        <end position="300"/>
    </location>
</feature>
<dbReference type="CDD" id="cd00075">
    <property type="entry name" value="HATPase"/>
    <property type="match status" value="1"/>
</dbReference>
<evidence type="ECO:0000256" key="1">
    <source>
        <dbReference type="ARBA" id="ARBA00000085"/>
    </source>
</evidence>
<dbReference type="PROSITE" id="PS50109">
    <property type="entry name" value="HIS_KIN"/>
    <property type="match status" value="1"/>
</dbReference>
<feature type="transmembrane region" description="Helical" evidence="11">
    <location>
        <begin position="760"/>
        <end position="779"/>
    </location>
</feature>
<dbReference type="SUPFAM" id="SSF47384">
    <property type="entry name" value="Homodimeric domain of signal transducing histidine kinase"/>
    <property type="match status" value="1"/>
</dbReference>
<dbReference type="InterPro" id="IPR003660">
    <property type="entry name" value="HAMP_dom"/>
</dbReference>
<evidence type="ECO:0000256" key="6">
    <source>
        <dbReference type="ARBA" id="ARBA00022741"/>
    </source>
</evidence>
<dbReference type="RefSeq" id="WP_182514055.1">
    <property type="nucleotide sequence ID" value="NZ_JACJIQ010000017.1"/>
</dbReference>
<feature type="transmembrane region" description="Helical" evidence="11">
    <location>
        <begin position="366"/>
        <end position="386"/>
    </location>
</feature>
<evidence type="ECO:0000256" key="10">
    <source>
        <dbReference type="SAM" id="Coils"/>
    </source>
</evidence>
<dbReference type="SUPFAM" id="SSF55874">
    <property type="entry name" value="ATPase domain of HSP90 chaperone/DNA topoisomerase II/histidine kinase"/>
    <property type="match status" value="1"/>
</dbReference>
<evidence type="ECO:0000259" key="12">
    <source>
        <dbReference type="PROSITE" id="PS50109"/>
    </source>
</evidence>
<keyword evidence="15" id="KW-1185">Reference proteome</keyword>
<keyword evidence="11" id="KW-0812">Transmembrane</keyword>
<keyword evidence="7 14" id="KW-0418">Kinase</keyword>
<keyword evidence="8" id="KW-0067">ATP-binding</keyword>
<keyword evidence="6" id="KW-0547">Nucleotide-binding</keyword>
<feature type="transmembrane region" description="Helical" evidence="11">
    <location>
        <begin position="320"/>
        <end position="338"/>
    </location>
</feature>
<gene>
    <name evidence="14" type="ORF">FHS90_003757</name>
</gene>
<accession>A0A839GMC4</accession>
<feature type="domain" description="HAMP" evidence="13">
    <location>
        <begin position="949"/>
        <end position="1001"/>
    </location>
</feature>
<evidence type="ECO:0000256" key="3">
    <source>
        <dbReference type="ARBA" id="ARBA00012438"/>
    </source>
</evidence>
<evidence type="ECO:0000256" key="2">
    <source>
        <dbReference type="ARBA" id="ARBA00004370"/>
    </source>
</evidence>
<comment type="subcellular location">
    <subcellularLocation>
        <location evidence="2">Membrane</location>
    </subcellularLocation>
</comment>
<dbReference type="InterPro" id="IPR036890">
    <property type="entry name" value="HATPase_C_sf"/>
</dbReference>
<keyword evidence="11" id="KW-0472">Membrane</keyword>
<feature type="transmembrane region" description="Helical" evidence="11">
    <location>
        <begin position="723"/>
        <end position="740"/>
    </location>
</feature>
<dbReference type="PROSITE" id="PS50885">
    <property type="entry name" value="HAMP"/>
    <property type="match status" value="1"/>
</dbReference>
<dbReference type="SMART" id="SM00387">
    <property type="entry name" value="HATPase_c"/>
    <property type="match status" value="1"/>
</dbReference>
<name>A0A839GMC4_9BACT</name>
<dbReference type="SMART" id="SM00388">
    <property type="entry name" value="HisKA"/>
    <property type="match status" value="1"/>
</dbReference>
<proteinExistence type="predicted"/>
<keyword evidence="9" id="KW-0902">Two-component regulatory system</keyword>
<dbReference type="Gene3D" id="6.10.340.10">
    <property type="match status" value="1"/>
</dbReference>
<dbReference type="SMART" id="SM00304">
    <property type="entry name" value="HAMP"/>
    <property type="match status" value="1"/>
</dbReference>
<feature type="coiled-coil region" evidence="10">
    <location>
        <begin position="982"/>
        <end position="1009"/>
    </location>
</feature>
<dbReference type="InterPro" id="IPR036097">
    <property type="entry name" value="HisK_dim/P_sf"/>
</dbReference>
<reference evidence="14 15" key="1">
    <citation type="submission" date="2020-08" db="EMBL/GenBank/DDBJ databases">
        <title>Genomic Encyclopedia of Type Strains, Phase IV (KMG-IV): sequencing the most valuable type-strain genomes for metagenomic binning, comparative biology and taxonomic classification.</title>
        <authorList>
            <person name="Goeker M."/>
        </authorList>
    </citation>
    <scope>NUCLEOTIDE SEQUENCE [LARGE SCALE GENOMIC DNA]</scope>
    <source>
        <strain evidence="14 15">DSM 29854</strain>
    </source>
</reference>
<feature type="transmembrane region" description="Helical" evidence="11">
    <location>
        <begin position="925"/>
        <end position="947"/>
    </location>
</feature>
<feature type="transmembrane region" description="Helical" evidence="11">
    <location>
        <begin position="398"/>
        <end position="416"/>
    </location>
</feature>
<feature type="transmembrane region" description="Helical" evidence="11">
    <location>
        <begin position="449"/>
        <end position="471"/>
    </location>
</feature>
<dbReference type="InterPro" id="IPR005467">
    <property type="entry name" value="His_kinase_dom"/>
</dbReference>
<feature type="transmembrane region" description="Helical" evidence="11">
    <location>
        <begin position="206"/>
        <end position="225"/>
    </location>
</feature>
<dbReference type="InterPro" id="IPR004358">
    <property type="entry name" value="Sig_transdc_His_kin-like_C"/>
</dbReference>
<evidence type="ECO:0000256" key="5">
    <source>
        <dbReference type="ARBA" id="ARBA00022679"/>
    </source>
</evidence>
<evidence type="ECO:0000256" key="7">
    <source>
        <dbReference type="ARBA" id="ARBA00022777"/>
    </source>
</evidence>
<dbReference type="PANTHER" id="PTHR43065">
    <property type="entry name" value="SENSOR HISTIDINE KINASE"/>
    <property type="match status" value="1"/>
</dbReference>
<dbReference type="PRINTS" id="PR00344">
    <property type="entry name" value="BCTRLSENSOR"/>
</dbReference>
<dbReference type="Pfam" id="PF02518">
    <property type="entry name" value="HATPase_c"/>
    <property type="match status" value="1"/>
</dbReference>
<comment type="caution">
    <text evidence="14">The sequence shown here is derived from an EMBL/GenBank/DDBJ whole genome shotgun (WGS) entry which is preliminary data.</text>
</comment>
<protein>
    <recommendedName>
        <fullName evidence="3">histidine kinase</fullName>
        <ecNumber evidence="3">2.7.13.3</ecNumber>
    </recommendedName>
</protein>
<dbReference type="InterPro" id="IPR003594">
    <property type="entry name" value="HATPase_dom"/>
</dbReference>
<sequence>MKFTRNIPFFFLFAAVLFGAVGLLLQVSVQRELLEAPEREMAREVRERVQNHVEQARQELTQLASALPVETGFFSKNLVKASLPVFIFQKNKLVFWSDHTLRPELDLINLRREVEMQANRFGRFLTVTYRPSGTYTLVAVIPLEIKYGISNTFLHNGLNPVIFEDHAASLQAERSKNAVPVVDAQGNYLFSIIVMDPADWLHASKWTFALYALALLMALLFLLTLRRRWKQEGHLMWSLWSSIIGVIALRGTMLLFNFPNSVLEMNLFSPRVYAAGWWSPSLGDLLLNELCLLAIAMQVYWFCRAIRFQPDFQKTGQKQIWASIGLGTLITLVIISWYETYSSIGINTQPTLDISKSVSFSLEKTMIFLVMVMHTLALSWVLRLLLNWLPFSPGGKRAFAFSWVTVLAMALVWAFWRDAPSGNWVVLLASATLVGWEQLHRELGRRAGIYSSVFLLNILGASLGAAALYDLHAQQHRQDKQRVVSQLLKDRDDEAEYFLAQAAEEIGKDPMIRHVLRAPWINLNFLDQKIRRQYLQNLEENYAITLRLFDINGQALSFTDTLTNWHSYARYWAPKAKNTNQKGQLLIKSETEPGKFTYLQEIRMAVNPVQWMTLVLEVTPKLAAPNSVLPELLVERKSSQPNSIPGSSYGLWRNGRWLKTEGYFEYSRYFSPQLFQVPLLFSQGLTLADYHHLGAVSGNGTVAVVSTPAYGFRSWLSNFSFQFLVHTLVLFALLAVVILYRGRLVQVIASTFGTKIQLFLNLGILVPLVIVSLTIGSLVTDSYRQDMVRSYLEQGEFVRQNIQTSNWGHTLFKSRPDSLSRRVSRLAALAQSELNFYDAQGQLRISSQPALFEAGVISTRLNPQAISVLKEQGLNRVLLQEKAGSLPYSAIYVPLRNSPTESPQGYLGIPFFDAEKELNAKLIQLITTILNIFTVLFLVFVLVSYAATRALTVPLKLLTDRLKRTTLTGQNEKLVYESSDEIGLLVREYNQMLQKLEESKQELALREKEAAWKEMARQVAHEIKNPLTPMKLSLQYLRKAMQEGRSNMEELVEKISKTMITQIDVLGDIATSFSNFTSMPDLKLEVLELNDLVKRAADLHLNPQQHRVQLEMPPATILVKADENQLIRIFNNLLLNALQAVPSSRRPEIQVRVQPSEPHWVLVAVQDNGSGIPPEVQPKIFVPNFSTKYSGSGIGLAVVRKGVEAIGGSIWFETEENVGTTFFLKLPVVQP</sequence>
<dbReference type="EC" id="2.7.13.3" evidence="3"/>
<dbReference type="Proteomes" id="UP000563094">
    <property type="component" value="Unassembled WGS sequence"/>
</dbReference>
<feature type="transmembrane region" description="Helical" evidence="11">
    <location>
        <begin position="237"/>
        <end position="258"/>
    </location>
</feature>
<dbReference type="AlphaFoldDB" id="A0A839GMC4"/>
<feature type="coiled-coil region" evidence="10">
    <location>
        <begin position="39"/>
        <end position="66"/>
    </location>
</feature>